<dbReference type="InterPro" id="IPR039384">
    <property type="entry name" value="HINT"/>
</dbReference>
<evidence type="ECO:0000256" key="3">
    <source>
        <dbReference type="PROSITE-ProRule" id="PRU00464"/>
    </source>
</evidence>
<dbReference type="PROSITE" id="PS51084">
    <property type="entry name" value="HIT_2"/>
    <property type="match status" value="1"/>
</dbReference>
<evidence type="ECO:0000313" key="5">
    <source>
        <dbReference type="EMBL" id="ROR23663.1"/>
    </source>
</evidence>
<evidence type="ECO:0000256" key="1">
    <source>
        <dbReference type="PIRSR" id="PIRSR601310-1"/>
    </source>
</evidence>
<dbReference type="PANTHER" id="PTHR46648">
    <property type="entry name" value="HIT FAMILY PROTEIN 1"/>
    <property type="match status" value="1"/>
</dbReference>
<evidence type="ECO:0000259" key="4">
    <source>
        <dbReference type="PROSITE" id="PS51084"/>
    </source>
</evidence>
<dbReference type="GO" id="GO:0003824">
    <property type="term" value="F:catalytic activity"/>
    <property type="evidence" value="ECO:0007669"/>
    <property type="project" value="InterPro"/>
</dbReference>
<dbReference type="PANTHER" id="PTHR46648:SF1">
    <property type="entry name" value="ADENOSINE 5'-MONOPHOSPHORAMIDASE HNT1"/>
    <property type="match status" value="1"/>
</dbReference>
<dbReference type="Gene3D" id="3.30.428.10">
    <property type="entry name" value="HIT-like"/>
    <property type="match status" value="1"/>
</dbReference>
<evidence type="ECO:0000256" key="2">
    <source>
        <dbReference type="PIRSR" id="PIRSR601310-3"/>
    </source>
</evidence>
<dbReference type="OrthoDB" id="9784774at2"/>
<dbReference type="InterPro" id="IPR001310">
    <property type="entry name" value="Histidine_triad_HIT"/>
</dbReference>
<dbReference type="InterPro" id="IPR011146">
    <property type="entry name" value="HIT-like"/>
</dbReference>
<dbReference type="RefSeq" id="WP_123610660.1">
    <property type="nucleotide sequence ID" value="NZ_RJVG01000013.1"/>
</dbReference>
<reference evidence="5 6" key="1">
    <citation type="submission" date="2018-11" db="EMBL/GenBank/DDBJ databases">
        <title>Genomic Encyclopedia of Type Strains, Phase IV (KMG-IV): sequencing the most valuable type-strain genomes for metagenomic binning, comparative biology and taxonomic classification.</title>
        <authorList>
            <person name="Goeker M."/>
        </authorList>
    </citation>
    <scope>NUCLEOTIDE SEQUENCE [LARGE SCALE GENOMIC DNA]</scope>
    <source>
        <strain evidence="5 6">DSM 26537</strain>
    </source>
</reference>
<dbReference type="InterPro" id="IPR036265">
    <property type="entry name" value="HIT-like_sf"/>
</dbReference>
<dbReference type="AlphaFoldDB" id="A0A3N1XA99"/>
<feature type="active site" description="Tele-AMP-histidine intermediate" evidence="1">
    <location>
        <position position="101"/>
    </location>
</feature>
<feature type="short sequence motif" description="Histidine triad motif" evidence="2 3">
    <location>
        <begin position="99"/>
        <end position="103"/>
    </location>
</feature>
<name>A0A3N1XA99_9FIRM</name>
<comment type="caution">
    <text evidence="5">The sequence shown here is derived from an EMBL/GenBank/DDBJ whole genome shotgun (WGS) entry which is preliminary data.</text>
</comment>
<dbReference type="PRINTS" id="PR00332">
    <property type="entry name" value="HISTRIAD"/>
</dbReference>
<accession>A0A3N1XA99</accession>
<sequence>MKKDECIFCKIAAGEIPSACVYEDDDFKAILDISPASKGHVIIIPKNHADNIFDLTKDEAAKVFVIAANIGKILMNELNCDGLNVLQNNGAAAGQTVFHFHMHLIPRFENDKVKITWTSTKYIEGEMDQLAKAIKEKL</sequence>
<proteinExistence type="predicted"/>
<dbReference type="InterPro" id="IPR019808">
    <property type="entry name" value="Histidine_triad_CS"/>
</dbReference>
<protein>
    <submittedName>
        <fullName evidence="5">Histidine triad (HIT) family protein</fullName>
    </submittedName>
</protein>
<dbReference type="PROSITE" id="PS00892">
    <property type="entry name" value="HIT_1"/>
    <property type="match status" value="1"/>
</dbReference>
<organism evidence="5 6">
    <name type="scientific">Mobilisporobacter senegalensis</name>
    <dbReference type="NCBI Taxonomy" id="1329262"/>
    <lineage>
        <taxon>Bacteria</taxon>
        <taxon>Bacillati</taxon>
        <taxon>Bacillota</taxon>
        <taxon>Clostridia</taxon>
        <taxon>Lachnospirales</taxon>
        <taxon>Lachnospiraceae</taxon>
        <taxon>Mobilisporobacter</taxon>
    </lineage>
</organism>
<gene>
    <name evidence="5" type="ORF">EDD66_11358</name>
</gene>
<dbReference type="GO" id="GO:0009117">
    <property type="term" value="P:nucleotide metabolic process"/>
    <property type="evidence" value="ECO:0007669"/>
    <property type="project" value="TreeGrafter"/>
</dbReference>
<feature type="domain" description="HIT" evidence="4">
    <location>
        <begin position="7"/>
        <end position="114"/>
    </location>
</feature>
<dbReference type="SUPFAM" id="SSF54197">
    <property type="entry name" value="HIT-like"/>
    <property type="match status" value="1"/>
</dbReference>
<dbReference type="CDD" id="cd01277">
    <property type="entry name" value="HINT_subgroup"/>
    <property type="match status" value="1"/>
</dbReference>
<dbReference type="EMBL" id="RJVG01000013">
    <property type="protein sequence ID" value="ROR23663.1"/>
    <property type="molecule type" value="Genomic_DNA"/>
</dbReference>
<dbReference type="Pfam" id="PF01230">
    <property type="entry name" value="HIT"/>
    <property type="match status" value="1"/>
</dbReference>
<keyword evidence="6" id="KW-1185">Reference proteome</keyword>
<dbReference type="Proteomes" id="UP000273083">
    <property type="component" value="Unassembled WGS sequence"/>
</dbReference>
<evidence type="ECO:0000313" key="6">
    <source>
        <dbReference type="Proteomes" id="UP000273083"/>
    </source>
</evidence>